<organism evidence="6 7">
    <name type="scientific">Bagarius yarrelli</name>
    <name type="common">Goonch</name>
    <name type="synonym">Bagrus yarrelli</name>
    <dbReference type="NCBI Taxonomy" id="175774"/>
    <lineage>
        <taxon>Eukaryota</taxon>
        <taxon>Metazoa</taxon>
        <taxon>Chordata</taxon>
        <taxon>Craniata</taxon>
        <taxon>Vertebrata</taxon>
        <taxon>Euteleostomi</taxon>
        <taxon>Actinopterygii</taxon>
        <taxon>Neopterygii</taxon>
        <taxon>Teleostei</taxon>
        <taxon>Ostariophysi</taxon>
        <taxon>Siluriformes</taxon>
        <taxon>Sisoridae</taxon>
        <taxon>Sisorinae</taxon>
        <taxon>Bagarius</taxon>
    </lineage>
</organism>
<feature type="compositionally biased region" description="Low complexity" evidence="4">
    <location>
        <begin position="164"/>
        <end position="191"/>
    </location>
</feature>
<evidence type="ECO:0000256" key="1">
    <source>
        <dbReference type="ARBA" id="ARBA00022729"/>
    </source>
</evidence>
<keyword evidence="2" id="KW-1015">Disulfide bond</keyword>
<dbReference type="SUPFAM" id="SSF82895">
    <property type="entry name" value="TSP-1 type 1 repeat"/>
    <property type="match status" value="2"/>
</dbReference>
<protein>
    <submittedName>
        <fullName evidence="6">Thrombospondin type-1 domain-containing protein 7B</fullName>
    </submittedName>
</protein>
<dbReference type="SMART" id="SM00209">
    <property type="entry name" value="TSP1"/>
    <property type="match status" value="2"/>
</dbReference>
<feature type="region of interest" description="Disordered" evidence="4">
    <location>
        <begin position="152"/>
        <end position="191"/>
    </location>
</feature>
<evidence type="ECO:0000313" key="7">
    <source>
        <dbReference type="Proteomes" id="UP000319801"/>
    </source>
</evidence>
<comment type="caution">
    <text evidence="6">The sequence shown here is derived from an EMBL/GenBank/DDBJ whole genome shotgun (WGS) entry which is preliminary data.</text>
</comment>
<dbReference type="PANTHER" id="PTHR11311:SF15">
    <property type="entry name" value="SPONDIN-2"/>
    <property type="match status" value="1"/>
</dbReference>
<evidence type="ECO:0000256" key="3">
    <source>
        <dbReference type="ARBA" id="ARBA00023180"/>
    </source>
</evidence>
<dbReference type="InterPro" id="IPR036383">
    <property type="entry name" value="TSP1_rpt_sf"/>
</dbReference>
<keyword evidence="1" id="KW-0732">Signal</keyword>
<feature type="domain" description="Spondin-like TSP1" evidence="5">
    <location>
        <begin position="315"/>
        <end position="367"/>
    </location>
</feature>
<dbReference type="Proteomes" id="UP000319801">
    <property type="component" value="Unassembled WGS sequence"/>
</dbReference>
<dbReference type="EMBL" id="VCAZ01000047">
    <property type="protein sequence ID" value="TSM60507.1"/>
    <property type="molecule type" value="Genomic_DNA"/>
</dbReference>
<gene>
    <name evidence="6" type="ORF">Baya_8579</name>
</gene>
<evidence type="ECO:0000256" key="2">
    <source>
        <dbReference type="ARBA" id="ARBA00023157"/>
    </source>
</evidence>
<proteinExistence type="predicted"/>
<dbReference type="AlphaFoldDB" id="A0A556U4C4"/>
<dbReference type="PROSITE" id="PS50092">
    <property type="entry name" value="TSP1"/>
    <property type="match status" value="2"/>
</dbReference>
<dbReference type="PANTHER" id="PTHR11311">
    <property type="entry name" value="SPONDIN"/>
    <property type="match status" value="1"/>
</dbReference>
<keyword evidence="7" id="KW-1185">Reference proteome</keyword>
<dbReference type="FunFam" id="2.20.100.10:FF:000031">
    <property type="entry name" value="Thrombospondin type 1 domain containing 7A"/>
    <property type="match status" value="1"/>
</dbReference>
<accession>A0A556U4C4</accession>
<name>A0A556U4C4_BAGYA</name>
<keyword evidence="3" id="KW-0325">Glycoprotein</keyword>
<reference evidence="6 7" key="1">
    <citation type="journal article" date="2019" name="Genome Biol. Evol.">
        <title>Whole-Genome Sequencing of the Giant Devil Catfish, Bagarius yarrelli.</title>
        <authorList>
            <person name="Jiang W."/>
            <person name="Lv Y."/>
            <person name="Cheng L."/>
            <person name="Yang K."/>
            <person name="Chao B."/>
            <person name="Wang X."/>
            <person name="Li Y."/>
            <person name="Pan X."/>
            <person name="You X."/>
            <person name="Zhang Y."/>
            <person name="Yang J."/>
            <person name="Li J."/>
            <person name="Zhang X."/>
            <person name="Liu S."/>
            <person name="Sun C."/>
            <person name="Yang J."/>
            <person name="Shi Q."/>
        </authorList>
    </citation>
    <scope>NUCLEOTIDE SEQUENCE [LARGE SCALE GENOMIC DNA]</scope>
    <source>
        <strain evidence="6">JWS20170419001</strain>
        <tissue evidence="6">Muscle</tissue>
    </source>
</reference>
<evidence type="ECO:0000259" key="5">
    <source>
        <dbReference type="Pfam" id="PF19028"/>
    </source>
</evidence>
<evidence type="ECO:0000256" key="4">
    <source>
        <dbReference type="SAM" id="MobiDB-lite"/>
    </source>
</evidence>
<dbReference type="InterPro" id="IPR051418">
    <property type="entry name" value="Spondin/Thrombospondin_T1"/>
</dbReference>
<dbReference type="Pfam" id="PF19028">
    <property type="entry name" value="TSP1_spondin"/>
    <property type="match status" value="2"/>
</dbReference>
<dbReference type="InterPro" id="IPR000884">
    <property type="entry name" value="TSP1_rpt"/>
</dbReference>
<dbReference type="Gene3D" id="2.20.100.10">
    <property type="entry name" value="Thrombospondin type-1 (TSP1) repeat"/>
    <property type="match status" value="2"/>
</dbReference>
<dbReference type="InterPro" id="IPR044004">
    <property type="entry name" value="TSP1_spondin_dom"/>
</dbReference>
<evidence type="ECO:0000313" key="6">
    <source>
        <dbReference type="EMBL" id="TSM60507.1"/>
    </source>
</evidence>
<dbReference type="OrthoDB" id="5814848at2759"/>
<feature type="domain" description="Spondin-like TSP1" evidence="5">
    <location>
        <begin position="54"/>
        <end position="98"/>
    </location>
</feature>
<sequence length="492" mass="56262">MSEWSSCSLTVNSNDLKTRPLASECVTAQHGVQRRTVRCVRVLNGTSVSNRIYFSPWSRCSRLCGVGLRHRTRHVLAAPAYGGAGCPNLSETQPCEHPLLCPIDEDRNLYSLKVGAWSECRLLPQNDVLMNGRTTVDFAIKDRNLVRRHIQDGQHSHHVHQQNQKQRYQNPNSQQQLQDQNHPQQQFPDQNYPKNKLELIYQNQNQQVQEVNPAQTQQINKKNNQFHEKIYHFTNNQQLHENQTYQHHHLLQNHQHHHQPKQQNYKTSERWDVEIGYQTRQVRCMAGDGKNSVLSLCSEENAPVTSRSCVMLRDCQTSDWSSWSSCSKTCQSSDLSPGYRQRSRSVTQPSVGGGRECPALKEKEACNIIGYRERRRRVLEEGSGSSKDCGHLVELIPCEDPVCLQWWVEDEGVCVPNEGTCGSGSRSQTVACVNFKAGVQGVLGKRVEMKLAVSLTLWLTVKLNYRELIKTCKGSRVFVIKFYTEPGFRKCH</sequence>